<proteinExistence type="inferred from homology"/>
<dbReference type="PANTHER" id="PTHR46268:SF6">
    <property type="entry name" value="UNIVERSAL STRESS PROTEIN UP12"/>
    <property type="match status" value="1"/>
</dbReference>
<dbReference type="InterPro" id="IPR006015">
    <property type="entry name" value="Universal_stress_UspA"/>
</dbReference>
<evidence type="ECO:0000313" key="4">
    <source>
        <dbReference type="Proteomes" id="UP001153328"/>
    </source>
</evidence>
<organism evidence="3 4">
    <name type="scientific">Actinacidiphila bryophytorum</name>
    <dbReference type="NCBI Taxonomy" id="1436133"/>
    <lineage>
        <taxon>Bacteria</taxon>
        <taxon>Bacillati</taxon>
        <taxon>Actinomycetota</taxon>
        <taxon>Actinomycetes</taxon>
        <taxon>Kitasatosporales</taxon>
        <taxon>Streptomycetaceae</taxon>
        <taxon>Actinacidiphila</taxon>
    </lineage>
</organism>
<comment type="similarity">
    <text evidence="1">Belongs to the universal stress protein A family.</text>
</comment>
<sequence length="257" mass="26526">MGPPRVVVGIDGSVTSFGALDVAAAEARLRTADLEVITCAGDPDEAGPVLRAAVARVARRHPAVSVTAAPVAGDPACVLAERGRRAALTVVGSRDVGGVAGLLLHSVSRRLAALTVAPLLVVRGADTLPARRQRAGGLLLGLESDGDADAALFAFEEAELHGARVDVLHTWTYRQTPFGELPPCQTGPHPAVNSRTIRSTPYRALIAATAEADMVVIGAHLRPGRTGPEPGPVAQALLRHAHCPVAIVPTPPGSCRR</sequence>
<dbReference type="RefSeq" id="WP_205045020.1">
    <property type="nucleotide sequence ID" value="NZ_CAJVAX010000018.1"/>
</dbReference>
<dbReference type="PANTHER" id="PTHR46268">
    <property type="entry name" value="STRESS RESPONSE PROTEIN NHAX"/>
    <property type="match status" value="1"/>
</dbReference>
<keyword evidence="4" id="KW-1185">Reference proteome</keyword>
<dbReference type="Gene3D" id="3.40.50.620">
    <property type="entry name" value="HUPs"/>
    <property type="match status" value="2"/>
</dbReference>
<dbReference type="PRINTS" id="PR01438">
    <property type="entry name" value="UNVRSLSTRESS"/>
</dbReference>
<protein>
    <submittedName>
        <fullName evidence="3">Nucleotide-binding universal stress protein, UspA family</fullName>
    </submittedName>
</protein>
<evidence type="ECO:0000256" key="1">
    <source>
        <dbReference type="ARBA" id="ARBA00008791"/>
    </source>
</evidence>
<gene>
    <name evidence="3" type="ORF">SBRY_40427</name>
</gene>
<reference evidence="3" key="1">
    <citation type="submission" date="2021-06" db="EMBL/GenBank/DDBJ databases">
        <authorList>
            <person name="Arsene-Ploetze F."/>
        </authorList>
    </citation>
    <scope>NUCLEOTIDE SEQUENCE</scope>
    <source>
        <strain evidence="3">SBRY1</strain>
    </source>
</reference>
<evidence type="ECO:0000313" key="3">
    <source>
        <dbReference type="EMBL" id="CAG7646490.1"/>
    </source>
</evidence>
<dbReference type="Proteomes" id="UP001153328">
    <property type="component" value="Unassembled WGS sequence"/>
</dbReference>
<name>A0A9W4H2Y1_9ACTN</name>
<feature type="domain" description="UspA" evidence="2">
    <location>
        <begin position="204"/>
        <end position="249"/>
    </location>
</feature>
<dbReference type="InterPro" id="IPR014729">
    <property type="entry name" value="Rossmann-like_a/b/a_fold"/>
</dbReference>
<dbReference type="SUPFAM" id="SSF52402">
    <property type="entry name" value="Adenine nucleotide alpha hydrolases-like"/>
    <property type="match status" value="2"/>
</dbReference>
<dbReference type="InterPro" id="IPR006016">
    <property type="entry name" value="UspA"/>
</dbReference>
<accession>A0A9W4H2Y1</accession>
<dbReference type="EMBL" id="CAJVAX010000018">
    <property type="protein sequence ID" value="CAG7646490.1"/>
    <property type="molecule type" value="Genomic_DNA"/>
</dbReference>
<dbReference type="AlphaFoldDB" id="A0A9W4H2Y1"/>
<evidence type="ECO:0000259" key="2">
    <source>
        <dbReference type="Pfam" id="PF00582"/>
    </source>
</evidence>
<feature type="domain" description="UspA" evidence="2">
    <location>
        <begin position="53"/>
        <end position="123"/>
    </location>
</feature>
<dbReference type="Pfam" id="PF00582">
    <property type="entry name" value="Usp"/>
    <property type="match status" value="2"/>
</dbReference>
<comment type="caution">
    <text evidence="3">The sequence shown here is derived from an EMBL/GenBank/DDBJ whole genome shotgun (WGS) entry which is preliminary data.</text>
</comment>